<evidence type="ECO:0000256" key="2">
    <source>
        <dbReference type="ARBA" id="ARBA00013750"/>
    </source>
</evidence>
<dbReference type="GO" id="GO:0051082">
    <property type="term" value="F:unfolded protein binding"/>
    <property type="evidence" value="ECO:0007669"/>
    <property type="project" value="TreeGrafter"/>
</dbReference>
<dbReference type="PANTHER" id="PTHR12967">
    <property type="entry name" value="PROTEIN SHQ1 HOMOLOG"/>
    <property type="match status" value="1"/>
</dbReference>
<feature type="compositionally biased region" description="Basic and acidic residues" evidence="3">
    <location>
        <begin position="486"/>
        <end position="501"/>
    </location>
</feature>
<evidence type="ECO:0000256" key="1">
    <source>
        <dbReference type="ARBA" id="ARBA00005607"/>
    </source>
</evidence>
<dbReference type="GeneID" id="105313279"/>
<feature type="domain" description="CS" evidence="4">
    <location>
        <begin position="1"/>
        <end position="89"/>
    </location>
</feature>
<dbReference type="KEGG" id="aqu:105313279"/>
<dbReference type="GO" id="GO:0005654">
    <property type="term" value="C:nucleoplasm"/>
    <property type="evidence" value="ECO:0007669"/>
    <property type="project" value="TreeGrafter"/>
</dbReference>
<dbReference type="Gene3D" id="2.60.40.790">
    <property type="match status" value="1"/>
</dbReference>
<dbReference type="InterPro" id="IPR008978">
    <property type="entry name" value="HSP20-like_chaperone"/>
</dbReference>
<keyword evidence="6" id="KW-1185">Reference proteome</keyword>
<comment type="similarity">
    <text evidence="1">Belongs to the SHQ1 family.</text>
</comment>
<dbReference type="Pfam" id="PF21413">
    <property type="entry name" value="SHQ1-like_CS"/>
    <property type="match status" value="1"/>
</dbReference>
<dbReference type="InterPro" id="IPR007009">
    <property type="entry name" value="Shq1_C"/>
</dbReference>
<feature type="region of interest" description="Disordered" evidence="3">
    <location>
        <begin position="435"/>
        <end position="501"/>
    </location>
</feature>
<dbReference type="GO" id="GO:0005737">
    <property type="term" value="C:cytoplasm"/>
    <property type="evidence" value="ECO:0007669"/>
    <property type="project" value="TreeGrafter"/>
</dbReference>
<dbReference type="CDD" id="cd06463">
    <property type="entry name" value="p23_like"/>
    <property type="match status" value="1"/>
</dbReference>
<reference evidence="5" key="2">
    <citation type="submission" date="2024-06" db="UniProtKB">
        <authorList>
            <consortium name="EnsemblMetazoa"/>
        </authorList>
    </citation>
    <scope>IDENTIFICATION</scope>
</reference>
<reference evidence="6" key="1">
    <citation type="journal article" date="2010" name="Nature">
        <title>The Amphimedon queenslandica genome and the evolution of animal complexity.</title>
        <authorList>
            <person name="Srivastava M."/>
            <person name="Simakov O."/>
            <person name="Chapman J."/>
            <person name="Fahey B."/>
            <person name="Gauthier M.E."/>
            <person name="Mitros T."/>
            <person name="Richards G.S."/>
            <person name="Conaco C."/>
            <person name="Dacre M."/>
            <person name="Hellsten U."/>
            <person name="Larroux C."/>
            <person name="Putnam N.H."/>
            <person name="Stanke M."/>
            <person name="Adamska M."/>
            <person name="Darling A."/>
            <person name="Degnan S.M."/>
            <person name="Oakley T.H."/>
            <person name="Plachetzki D.C."/>
            <person name="Zhai Y."/>
            <person name="Adamski M."/>
            <person name="Calcino A."/>
            <person name="Cummins S.F."/>
            <person name="Goodstein D.M."/>
            <person name="Harris C."/>
            <person name="Jackson D.J."/>
            <person name="Leys S.P."/>
            <person name="Shu S."/>
            <person name="Woodcroft B.J."/>
            <person name="Vervoort M."/>
            <person name="Kosik K.S."/>
            <person name="Manning G."/>
            <person name="Degnan B.M."/>
            <person name="Rokhsar D.S."/>
        </authorList>
    </citation>
    <scope>NUCLEOTIDE SEQUENCE [LARGE SCALE GENOMIC DNA]</scope>
</reference>
<dbReference type="GO" id="GO:0000493">
    <property type="term" value="P:box H/ACA snoRNP assembly"/>
    <property type="evidence" value="ECO:0007669"/>
    <property type="project" value="InterPro"/>
</dbReference>
<evidence type="ECO:0000256" key="3">
    <source>
        <dbReference type="SAM" id="MobiDB-lite"/>
    </source>
</evidence>
<evidence type="ECO:0000313" key="5">
    <source>
        <dbReference type="EnsemblMetazoa" id="XP_019853814.1"/>
    </source>
</evidence>
<dbReference type="EnsemblMetazoa" id="XM_019998255.1">
    <property type="protein sequence ID" value="XP_019853814.1"/>
    <property type="gene ID" value="LOC105313279"/>
</dbReference>
<evidence type="ECO:0000313" key="6">
    <source>
        <dbReference type="Proteomes" id="UP000007879"/>
    </source>
</evidence>
<organism evidence="5 6">
    <name type="scientific">Amphimedon queenslandica</name>
    <name type="common">Sponge</name>
    <dbReference type="NCBI Taxonomy" id="400682"/>
    <lineage>
        <taxon>Eukaryota</taxon>
        <taxon>Metazoa</taxon>
        <taxon>Porifera</taxon>
        <taxon>Demospongiae</taxon>
        <taxon>Heteroscleromorpha</taxon>
        <taxon>Haplosclerida</taxon>
        <taxon>Niphatidae</taxon>
        <taxon>Amphimedon</taxon>
    </lineage>
</organism>
<name>A0AAN0J9Y5_AMPQE</name>
<dbReference type="PANTHER" id="PTHR12967:SF0">
    <property type="entry name" value="PROTEIN SHQ1 HOMOLOG"/>
    <property type="match status" value="1"/>
</dbReference>
<sequence length="501" mass="56902">MLTPSFEARQDKESIILTIRVPYVKISEAEIDIDGTNFKFYCRPYYLWLEFSGELVEDGKEKAQYEVSTGNIIVTVSKKVKGEEFKNLDMLTTLLGGKKEVDLRSVAAKPLIEVISDNESISADSAFYSQVSADSAYYSQDSIGSECGADDDLFTVSKEKCTLKSAEDDSDGKDKNDEDVTALLAGQYRYGFADQHTGVLAKLQDEIPSIIDCPDPDNMNNEERRFARLSQEQLNFEPEHYLADLMDGDNITNLLKYAFKPDTSFTDEEKTTLKDLPNKEYIIDSKQERVLLLGLVDIIFAYAYDNRINEGDNNSESAWCIRKLSPTLSWFEKFTDDVQEVVYCLYRRSLCYPLYRNYDLSVLVLRDTVDIFKNGKVYLLKCLLSVKKLLDSYEPYYILNNLYVTDYCVWVTIEKSSLDLELCELEEAAYLVLQEEEEEGETSSSSDSSDGETGSQTESSSESSEDKISQTSPSKEEEEPLAVTVDMERLSISKEMGEERS</sequence>
<dbReference type="Pfam" id="PF04925">
    <property type="entry name" value="SHQ1"/>
    <property type="match status" value="1"/>
</dbReference>
<evidence type="ECO:0000259" key="4">
    <source>
        <dbReference type="PROSITE" id="PS51203"/>
    </source>
</evidence>
<dbReference type="PROSITE" id="PS51203">
    <property type="entry name" value="CS"/>
    <property type="match status" value="1"/>
</dbReference>
<dbReference type="InterPro" id="IPR048696">
    <property type="entry name" value="SHQ1-like_CS"/>
</dbReference>
<protein>
    <recommendedName>
        <fullName evidence="2">Protein SHQ1 homolog</fullName>
    </recommendedName>
</protein>
<dbReference type="Proteomes" id="UP000007879">
    <property type="component" value="Unassembled WGS sequence"/>
</dbReference>
<feature type="compositionally biased region" description="Low complexity" evidence="3">
    <location>
        <begin position="442"/>
        <end position="462"/>
    </location>
</feature>
<dbReference type="InterPro" id="IPR039742">
    <property type="entry name" value="Shq1"/>
</dbReference>
<accession>A0AAN0J9Y5</accession>
<proteinExistence type="inferred from homology"/>
<dbReference type="SUPFAM" id="SSF49764">
    <property type="entry name" value="HSP20-like chaperones"/>
    <property type="match status" value="1"/>
</dbReference>
<dbReference type="InterPro" id="IPR007052">
    <property type="entry name" value="CS_dom"/>
</dbReference>
<dbReference type="RefSeq" id="XP_019853814.1">
    <property type="nucleotide sequence ID" value="XM_019998255.1"/>
</dbReference>
<dbReference type="AlphaFoldDB" id="A0AAN0J9Y5"/>